<protein>
    <submittedName>
        <fullName evidence="2">CIC11C00000005890</fullName>
    </submittedName>
</protein>
<feature type="transmembrane region" description="Helical" evidence="1">
    <location>
        <begin position="231"/>
        <end position="253"/>
    </location>
</feature>
<evidence type="ECO:0000313" key="2">
    <source>
        <dbReference type="EMBL" id="SGZ49917.1"/>
    </source>
</evidence>
<feature type="transmembrane region" description="Helical" evidence="1">
    <location>
        <begin position="301"/>
        <end position="321"/>
    </location>
</feature>
<keyword evidence="1" id="KW-1133">Transmembrane helix</keyword>
<dbReference type="Proteomes" id="UP000182334">
    <property type="component" value="Chromosome II"/>
</dbReference>
<evidence type="ECO:0000256" key="1">
    <source>
        <dbReference type="SAM" id="Phobius"/>
    </source>
</evidence>
<dbReference type="EMBL" id="LT635757">
    <property type="protein sequence ID" value="SGZ49917.1"/>
    <property type="molecule type" value="Genomic_DNA"/>
</dbReference>
<dbReference type="STRING" id="45354.A0A1L0FZM9"/>
<name>A0A1L0FZM9_9ASCO</name>
<feature type="transmembrane region" description="Helical" evidence="1">
    <location>
        <begin position="148"/>
        <end position="166"/>
    </location>
</feature>
<evidence type="ECO:0000313" key="3">
    <source>
        <dbReference type="Proteomes" id="UP000182334"/>
    </source>
</evidence>
<feature type="transmembrane region" description="Helical" evidence="1">
    <location>
        <begin position="458"/>
        <end position="478"/>
    </location>
</feature>
<feature type="transmembrane region" description="Helical" evidence="1">
    <location>
        <begin position="274"/>
        <end position="295"/>
    </location>
</feature>
<feature type="transmembrane region" description="Helical" evidence="1">
    <location>
        <begin position="342"/>
        <end position="362"/>
    </location>
</feature>
<dbReference type="AlphaFoldDB" id="A0A1L0FZM9"/>
<keyword evidence="1" id="KW-0472">Membrane</keyword>
<organism evidence="2 3">
    <name type="scientific">Sungouiella intermedia</name>
    <dbReference type="NCBI Taxonomy" id="45354"/>
    <lineage>
        <taxon>Eukaryota</taxon>
        <taxon>Fungi</taxon>
        <taxon>Dikarya</taxon>
        <taxon>Ascomycota</taxon>
        <taxon>Saccharomycotina</taxon>
        <taxon>Pichiomycetes</taxon>
        <taxon>Metschnikowiaceae</taxon>
        <taxon>Sungouiella</taxon>
    </lineage>
</organism>
<feature type="transmembrane region" description="Helical" evidence="1">
    <location>
        <begin position="435"/>
        <end position="452"/>
    </location>
</feature>
<reference evidence="2 3" key="1">
    <citation type="submission" date="2016-10" db="EMBL/GenBank/DDBJ databases">
        <authorList>
            <person name="de Groot N.N."/>
        </authorList>
    </citation>
    <scope>NUCLEOTIDE SEQUENCE [LARGE SCALE GENOMIC DNA]</scope>
    <source>
        <strain evidence="2 3">CBS 141442</strain>
    </source>
</reference>
<dbReference type="InterPro" id="IPR010640">
    <property type="entry name" value="Low_temperature_requirement_A"/>
</dbReference>
<dbReference type="PANTHER" id="PTHR36840:SF1">
    <property type="entry name" value="BLL5714 PROTEIN"/>
    <property type="match status" value="1"/>
</dbReference>
<dbReference type="OrthoDB" id="191995at2759"/>
<dbReference type="Pfam" id="PF06772">
    <property type="entry name" value="LtrA"/>
    <property type="match status" value="1"/>
</dbReference>
<accession>A0A1L0FZM9</accession>
<gene>
    <name evidence="2" type="ORF">SAMEA4029010_CIC11G00000005890</name>
</gene>
<sequence>MTGDSHNSLESSPRERLIRSIAAEVHEELTDSSDEEDEFVRRYGDIDYHYIERPKDAVWFIRPHALNFFKDGVLFRTKGERTSAKTEILLDLMYVGISANLAGEASENASWEALVKYILIFIPYWTIWADIKDFTNYYYNEDLSQKTYILWILILLTLSVNNHSGLLESQTAAVFTIVPYILCRLSLAFSILFYSFYIPEHRIQQRVYFATLMVTCCLWVPVIFVNTTAKVVIAVVAIFLEHLSFCVVFLPWSTKTMNLSMSTALNIEHEVERLATFVTIAIGEFLFKLTSSLSLGIGYTIAIRRGICMLVTAYTIFWIYYNGGTCDKAVHPLRHSAFRSITWIYMHVPIIGGIILAADAAGDLLNRELKYSTEILSGSFGSTIFISEDEPSLRALSFFFTGGICVALICIGVIGLLDKCEDQPGIFFISQFWRVFWRIPAGLLIVCLSIPNMDLTHLFDLVALVLVVLWVFEAIVSVPRMKET</sequence>
<dbReference type="PANTHER" id="PTHR36840">
    <property type="entry name" value="BLL5714 PROTEIN"/>
    <property type="match status" value="1"/>
</dbReference>
<proteinExistence type="predicted"/>
<keyword evidence="3" id="KW-1185">Reference proteome</keyword>
<keyword evidence="1" id="KW-0812">Transmembrane</keyword>
<feature type="transmembrane region" description="Helical" evidence="1">
    <location>
        <begin position="172"/>
        <end position="195"/>
    </location>
</feature>
<feature type="transmembrane region" description="Helical" evidence="1">
    <location>
        <begin position="207"/>
        <end position="225"/>
    </location>
</feature>
<feature type="transmembrane region" description="Helical" evidence="1">
    <location>
        <begin position="395"/>
        <end position="414"/>
    </location>
</feature>